<keyword evidence="2" id="KW-1003">Cell membrane</keyword>
<gene>
    <name evidence="9" type="primary">xrtG</name>
    <name evidence="9" type="ORF">H9843_04220</name>
</gene>
<feature type="transmembrane region" description="Helical" evidence="8">
    <location>
        <begin position="143"/>
        <end position="169"/>
    </location>
</feature>
<dbReference type="InterPro" id="IPR017541">
    <property type="entry name" value="Exosort-XrtG"/>
</dbReference>
<organism evidence="9 10">
    <name type="scientific">Candidatus Limosilactobacillus merdavium</name>
    <dbReference type="NCBI Taxonomy" id="2838651"/>
    <lineage>
        <taxon>Bacteria</taxon>
        <taxon>Bacillati</taxon>
        <taxon>Bacillota</taxon>
        <taxon>Bacilli</taxon>
        <taxon>Lactobacillales</taxon>
        <taxon>Lactobacillaceae</taxon>
        <taxon>Limosilactobacillus</taxon>
    </lineage>
</organism>
<keyword evidence="3" id="KW-0645">Protease</keyword>
<dbReference type="Proteomes" id="UP000824180">
    <property type="component" value="Unassembled WGS sequence"/>
</dbReference>
<evidence type="ECO:0000256" key="4">
    <source>
        <dbReference type="ARBA" id="ARBA00022692"/>
    </source>
</evidence>
<feature type="transmembrane region" description="Helical" evidence="8">
    <location>
        <begin position="20"/>
        <end position="39"/>
    </location>
</feature>
<dbReference type="NCBIfam" id="TIGR04178">
    <property type="entry name" value="exo_archaeo"/>
    <property type="match status" value="1"/>
</dbReference>
<feature type="transmembrane region" description="Helical" evidence="8">
    <location>
        <begin position="45"/>
        <end position="64"/>
    </location>
</feature>
<evidence type="ECO:0000256" key="1">
    <source>
        <dbReference type="ARBA" id="ARBA00004651"/>
    </source>
</evidence>
<dbReference type="InterPro" id="IPR026392">
    <property type="entry name" value="Exo/Archaeosortase_dom"/>
</dbReference>
<dbReference type="AlphaFoldDB" id="A0A9E2KW01"/>
<accession>A0A9E2KW01</accession>
<reference evidence="9" key="1">
    <citation type="journal article" date="2021" name="PeerJ">
        <title>Extensive microbial diversity within the chicken gut microbiome revealed by metagenomics and culture.</title>
        <authorList>
            <person name="Gilroy R."/>
            <person name="Ravi A."/>
            <person name="Getino M."/>
            <person name="Pursley I."/>
            <person name="Horton D.L."/>
            <person name="Alikhan N.F."/>
            <person name="Baker D."/>
            <person name="Gharbi K."/>
            <person name="Hall N."/>
            <person name="Watson M."/>
            <person name="Adriaenssens E.M."/>
            <person name="Foster-Nyarko E."/>
            <person name="Jarju S."/>
            <person name="Secka A."/>
            <person name="Antonio M."/>
            <person name="Oren A."/>
            <person name="Chaudhuri R.R."/>
            <person name="La Ragione R."/>
            <person name="Hildebrand F."/>
            <person name="Pallen M.J."/>
        </authorList>
    </citation>
    <scope>NUCLEOTIDE SEQUENCE</scope>
    <source>
        <strain evidence="9">876</strain>
    </source>
</reference>
<dbReference type="GO" id="GO:0006508">
    <property type="term" value="P:proteolysis"/>
    <property type="evidence" value="ECO:0007669"/>
    <property type="project" value="UniProtKB-KW"/>
</dbReference>
<dbReference type="GO" id="GO:0008233">
    <property type="term" value="F:peptidase activity"/>
    <property type="evidence" value="ECO:0007669"/>
    <property type="project" value="UniProtKB-KW"/>
</dbReference>
<keyword evidence="5" id="KW-0378">Hydrolase</keyword>
<dbReference type="NCBIfam" id="TIGR03110">
    <property type="entry name" value="exosort_Gpos"/>
    <property type="match status" value="1"/>
</dbReference>
<evidence type="ECO:0000313" key="10">
    <source>
        <dbReference type="Proteomes" id="UP000824180"/>
    </source>
</evidence>
<keyword evidence="7 8" id="KW-0472">Membrane</keyword>
<sequence length="209" mass="24441">MNSTLIDIIIKKLSLSNHELQFNLIFLFGMIIWLYILSLFKRSNLPAYCFLIGSFGLFIALSFFSHMYLVWKFAKIIAEILNGLSRLFPYYSINLPYNLIMIKTSSDHYVQLFINYECSGALEIFAYESILIFFPIYNNIEKFILSLIGIIWILSANIIRLLLVIIVVYNYGISYLFIVHSIIGRLVFYTVVIILYYNVFTKKQIIRGS</sequence>
<name>A0A9E2KW01_9LACO</name>
<reference evidence="9" key="2">
    <citation type="submission" date="2021-04" db="EMBL/GenBank/DDBJ databases">
        <authorList>
            <person name="Gilroy R."/>
        </authorList>
    </citation>
    <scope>NUCLEOTIDE SEQUENCE</scope>
    <source>
        <strain evidence="9">876</strain>
    </source>
</reference>
<comment type="subcellular location">
    <subcellularLocation>
        <location evidence="1">Cell membrane</location>
        <topology evidence="1">Multi-pass membrane protein</topology>
    </subcellularLocation>
</comment>
<protein>
    <submittedName>
        <fullName evidence="9">Exosortase family protein XrtG</fullName>
    </submittedName>
</protein>
<dbReference type="EMBL" id="JAHLFK010000044">
    <property type="protein sequence ID" value="MBU3830082.1"/>
    <property type="molecule type" value="Genomic_DNA"/>
</dbReference>
<evidence type="ECO:0000256" key="6">
    <source>
        <dbReference type="ARBA" id="ARBA00022989"/>
    </source>
</evidence>
<feature type="transmembrane region" description="Helical" evidence="8">
    <location>
        <begin position="175"/>
        <end position="197"/>
    </location>
</feature>
<proteinExistence type="predicted"/>
<evidence type="ECO:0000256" key="2">
    <source>
        <dbReference type="ARBA" id="ARBA00022475"/>
    </source>
</evidence>
<keyword evidence="4 8" id="KW-0812">Transmembrane</keyword>
<comment type="caution">
    <text evidence="9">The sequence shown here is derived from an EMBL/GenBank/DDBJ whole genome shotgun (WGS) entry which is preliminary data.</text>
</comment>
<dbReference type="GO" id="GO:0005886">
    <property type="term" value="C:plasma membrane"/>
    <property type="evidence" value="ECO:0007669"/>
    <property type="project" value="UniProtKB-SubCell"/>
</dbReference>
<evidence type="ECO:0000256" key="5">
    <source>
        <dbReference type="ARBA" id="ARBA00022801"/>
    </source>
</evidence>
<evidence type="ECO:0000313" key="9">
    <source>
        <dbReference type="EMBL" id="MBU3830082.1"/>
    </source>
</evidence>
<evidence type="ECO:0000256" key="3">
    <source>
        <dbReference type="ARBA" id="ARBA00022670"/>
    </source>
</evidence>
<evidence type="ECO:0000256" key="8">
    <source>
        <dbReference type="SAM" id="Phobius"/>
    </source>
</evidence>
<keyword evidence="6 8" id="KW-1133">Transmembrane helix</keyword>
<evidence type="ECO:0000256" key="7">
    <source>
        <dbReference type="ARBA" id="ARBA00023136"/>
    </source>
</evidence>